<dbReference type="Pfam" id="PF00078">
    <property type="entry name" value="RVT_1"/>
    <property type="match status" value="1"/>
</dbReference>
<reference evidence="1" key="1">
    <citation type="submission" date="2020-04" db="EMBL/GenBank/DDBJ databases">
        <authorList>
            <person name="Alioto T."/>
            <person name="Alioto T."/>
            <person name="Gomez Garrido J."/>
        </authorList>
    </citation>
    <scope>NUCLEOTIDE SEQUENCE</scope>
    <source>
        <strain evidence="1">A484AB</strain>
    </source>
</reference>
<comment type="caution">
    <text evidence="1">The sequence shown here is derived from an EMBL/GenBank/DDBJ whole genome shotgun (WGS) entry which is preliminary data.</text>
</comment>
<dbReference type="Proteomes" id="UP001152795">
    <property type="component" value="Unassembled WGS sequence"/>
</dbReference>
<evidence type="ECO:0000313" key="2">
    <source>
        <dbReference type="Proteomes" id="UP001152795"/>
    </source>
</evidence>
<organism evidence="1 2">
    <name type="scientific">Paramuricea clavata</name>
    <name type="common">Red gorgonian</name>
    <name type="synonym">Violescent sea-whip</name>
    <dbReference type="NCBI Taxonomy" id="317549"/>
    <lineage>
        <taxon>Eukaryota</taxon>
        <taxon>Metazoa</taxon>
        <taxon>Cnidaria</taxon>
        <taxon>Anthozoa</taxon>
        <taxon>Octocorallia</taxon>
        <taxon>Malacalcyonacea</taxon>
        <taxon>Plexauridae</taxon>
        <taxon>Paramuricea</taxon>
    </lineage>
</organism>
<gene>
    <name evidence="1" type="ORF">PACLA_8A051645</name>
</gene>
<feature type="non-terminal residue" evidence="1">
    <location>
        <position position="189"/>
    </location>
</feature>
<dbReference type="PANTHER" id="PTHR33332">
    <property type="entry name" value="REVERSE TRANSCRIPTASE DOMAIN-CONTAINING PROTEIN"/>
    <property type="match status" value="1"/>
</dbReference>
<accession>A0A7D9KHB3</accession>
<sequence length="189" mass="21400">TSRSCELAVTHLTDKILTNIDNKKLNGLLLVDFKKAFDLVDHEILILKLRMFGCSPLVFTSYLSDRYQRTYFKNTLSDMRPLKIGVPQGSILGPLLFILFINDLPSQLSHSEYTMFADDTTVLTEVSSIHDLNVKLNLVAQDLSTWTQQNRMVTNTLKTKTMLIHSPQQLKNTSDRSLSVTINGNYACT</sequence>
<dbReference type="PROSITE" id="PS50878">
    <property type="entry name" value="RT_POL"/>
    <property type="match status" value="1"/>
</dbReference>
<protein>
    <submittedName>
        <fullName evidence="1">Uncharacterized protein</fullName>
    </submittedName>
</protein>
<dbReference type="InterPro" id="IPR000477">
    <property type="entry name" value="RT_dom"/>
</dbReference>
<proteinExistence type="predicted"/>
<dbReference type="EMBL" id="CACRXK020034086">
    <property type="protein sequence ID" value="CAB4044147.1"/>
    <property type="molecule type" value="Genomic_DNA"/>
</dbReference>
<name>A0A7D9KHB3_PARCT</name>
<evidence type="ECO:0000313" key="1">
    <source>
        <dbReference type="EMBL" id="CAB4044147.1"/>
    </source>
</evidence>
<dbReference type="OrthoDB" id="445826at2759"/>
<keyword evidence="2" id="KW-1185">Reference proteome</keyword>
<dbReference type="AlphaFoldDB" id="A0A7D9KHB3"/>
<feature type="non-terminal residue" evidence="1">
    <location>
        <position position="1"/>
    </location>
</feature>